<protein>
    <submittedName>
        <fullName evidence="2">Uncharacterized protein</fullName>
    </submittedName>
</protein>
<feature type="region of interest" description="Disordered" evidence="1">
    <location>
        <begin position="238"/>
        <end position="333"/>
    </location>
</feature>
<proteinExistence type="predicted"/>
<feature type="compositionally biased region" description="Polar residues" evidence="1">
    <location>
        <begin position="290"/>
        <end position="303"/>
    </location>
</feature>
<evidence type="ECO:0000256" key="1">
    <source>
        <dbReference type="SAM" id="MobiDB-lite"/>
    </source>
</evidence>
<feature type="region of interest" description="Disordered" evidence="1">
    <location>
        <begin position="54"/>
        <end position="83"/>
    </location>
</feature>
<gene>
    <name evidence="2" type="ORF">Ocin01_04393</name>
</gene>
<dbReference type="Proteomes" id="UP000094527">
    <property type="component" value="Unassembled WGS sequence"/>
</dbReference>
<evidence type="ECO:0000313" key="2">
    <source>
        <dbReference type="EMBL" id="ODN02285.1"/>
    </source>
</evidence>
<reference evidence="2 3" key="1">
    <citation type="journal article" date="2016" name="Genome Biol. Evol.">
        <title>Gene Family Evolution Reflects Adaptation to Soil Environmental Stressors in the Genome of the Collembolan Orchesella cincta.</title>
        <authorList>
            <person name="Faddeeva-Vakhrusheva A."/>
            <person name="Derks M.F."/>
            <person name="Anvar S.Y."/>
            <person name="Agamennone V."/>
            <person name="Suring W."/>
            <person name="Smit S."/>
            <person name="van Straalen N.M."/>
            <person name="Roelofs D."/>
        </authorList>
    </citation>
    <scope>NUCLEOTIDE SEQUENCE [LARGE SCALE GENOMIC DNA]</scope>
    <source>
        <tissue evidence="2">Mixed pool</tissue>
    </source>
</reference>
<comment type="caution">
    <text evidence="2">The sequence shown here is derived from an EMBL/GenBank/DDBJ whole genome shotgun (WGS) entry which is preliminary data.</text>
</comment>
<dbReference type="EMBL" id="LJIJ01000117">
    <property type="protein sequence ID" value="ODN02285.1"/>
    <property type="molecule type" value="Genomic_DNA"/>
</dbReference>
<feature type="compositionally biased region" description="Low complexity" evidence="1">
    <location>
        <begin position="248"/>
        <end position="258"/>
    </location>
</feature>
<feature type="compositionally biased region" description="Low complexity" evidence="1">
    <location>
        <begin position="319"/>
        <end position="333"/>
    </location>
</feature>
<dbReference type="AlphaFoldDB" id="A0A1D2NB38"/>
<sequence length="333" mass="36355">MLKYYHRIPAANLLLSTCQSSATKMGSGSKRTVRFGVCVLLAVTLVHALPRDANKGSNWLGQQPQARQDDDDDSPSVPTIPPYQFGTSVAQIITGALTGNIDSIIKGSFGFIPVPEVNQLSHNTWETLKGNPTKMPAWVTTVEPEETEAPVVAATAPPTRVQQSAPVQQVAPVQQAAPVQPKLSKKLSKLLQFSKKFNKRLLFSKQQHHHHQRFDQSPTRTTQPTYATLASLQVIEGQSVTEVEPEEQSTQAPATTTTDSDDEDVDEAESGETEVKEATSESDAIVVTPETYSGAETTKSAVAQTNVETTTEDDDQDQIDYNNENPFNFNNFS</sequence>
<accession>A0A1D2NB38</accession>
<feature type="compositionally biased region" description="Polar residues" evidence="1">
    <location>
        <begin position="55"/>
        <end position="66"/>
    </location>
</feature>
<feature type="compositionally biased region" description="Acidic residues" evidence="1">
    <location>
        <begin position="259"/>
        <end position="272"/>
    </location>
</feature>
<keyword evidence="3" id="KW-1185">Reference proteome</keyword>
<organism evidence="2 3">
    <name type="scientific">Orchesella cincta</name>
    <name type="common">Springtail</name>
    <name type="synonym">Podura cincta</name>
    <dbReference type="NCBI Taxonomy" id="48709"/>
    <lineage>
        <taxon>Eukaryota</taxon>
        <taxon>Metazoa</taxon>
        <taxon>Ecdysozoa</taxon>
        <taxon>Arthropoda</taxon>
        <taxon>Hexapoda</taxon>
        <taxon>Collembola</taxon>
        <taxon>Entomobryomorpha</taxon>
        <taxon>Entomobryoidea</taxon>
        <taxon>Orchesellidae</taxon>
        <taxon>Orchesellinae</taxon>
        <taxon>Orchesella</taxon>
    </lineage>
</organism>
<evidence type="ECO:0000313" key="3">
    <source>
        <dbReference type="Proteomes" id="UP000094527"/>
    </source>
</evidence>
<name>A0A1D2NB38_ORCCI</name>